<dbReference type="InterPro" id="IPR007492">
    <property type="entry name" value="LytTR_DNA-bd_dom"/>
</dbReference>
<dbReference type="GO" id="GO:0000156">
    <property type="term" value="F:phosphorelay response regulator activity"/>
    <property type="evidence" value="ECO:0007669"/>
    <property type="project" value="InterPro"/>
</dbReference>
<evidence type="ECO:0000259" key="4">
    <source>
        <dbReference type="PROSITE" id="PS50110"/>
    </source>
</evidence>
<accession>A0A1I0D228</accession>
<dbReference type="Proteomes" id="UP000199800">
    <property type="component" value="Unassembled WGS sequence"/>
</dbReference>
<dbReference type="SUPFAM" id="SSF52172">
    <property type="entry name" value="CheY-like"/>
    <property type="match status" value="1"/>
</dbReference>
<evidence type="ECO:0000256" key="3">
    <source>
        <dbReference type="PROSITE-ProRule" id="PRU00169"/>
    </source>
</evidence>
<dbReference type="PROSITE" id="PS50110">
    <property type="entry name" value="RESPONSE_REGULATORY"/>
    <property type="match status" value="1"/>
</dbReference>
<feature type="domain" description="HTH LytTR-type" evidence="5">
    <location>
        <begin position="134"/>
        <end position="233"/>
    </location>
</feature>
<evidence type="ECO:0000259" key="5">
    <source>
        <dbReference type="PROSITE" id="PS50930"/>
    </source>
</evidence>
<feature type="domain" description="Response regulatory" evidence="4">
    <location>
        <begin position="3"/>
        <end position="124"/>
    </location>
</feature>
<protein>
    <recommendedName>
        <fullName evidence="1">Stage 0 sporulation protein A homolog</fullName>
    </recommendedName>
</protein>
<proteinExistence type="predicted"/>
<dbReference type="PANTHER" id="PTHR37299:SF1">
    <property type="entry name" value="STAGE 0 SPORULATION PROTEIN A HOMOLOG"/>
    <property type="match status" value="1"/>
</dbReference>
<sequence length="244" mass="28952">MLHIAICDDEAVLCSRLEEMLLKIAKECGEQLDIDVFYKGEELYKYLNQNVQYDIIFLDIELEMMSGVEVGYKIRNELQNDITQIVYISGNESYAMELFQIRPLNFLIKPVSYERMYSVFTTALRIVNKGSQYFEYQFKHASYKVPIKNILYFESENRKINIITTEDTRTFYGTLDDVYEKVKQYNFLDIHKSYLVNYNYIVKFEYRQVTLSNDRVLPISQMNRKRIRALQLEIEKDGVSDAAQ</sequence>
<evidence type="ECO:0000256" key="2">
    <source>
        <dbReference type="ARBA" id="ARBA00024867"/>
    </source>
</evidence>
<keyword evidence="7" id="KW-1185">Reference proteome</keyword>
<evidence type="ECO:0000256" key="1">
    <source>
        <dbReference type="ARBA" id="ARBA00018672"/>
    </source>
</evidence>
<dbReference type="Gene3D" id="3.40.50.2300">
    <property type="match status" value="1"/>
</dbReference>
<comment type="function">
    <text evidence="2">May play the central regulatory role in sporulation. It may be an element of the effector pathway responsible for the activation of sporulation genes in response to nutritional stress. Spo0A may act in concert with spo0H (a sigma factor) to control the expression of some genes that are critical to the sporulation process.</text>
</comment>
<evidence type="ECO:0000313" key="6">
    <source>
        <dbReference type="EMBL" id="SET25665.1"/>
    </source>
</evidence>
<gene>
    <name evidence="6" type="ORF">SAMN04487772_11258</name>
</gene>
<dbReference type="InterPro" id="IPR046947">
    <property type="entry name" value="LytR-like"/>
</dbReference>
<dbReference type="EMBL" id="FOHN01000012">
    <property type="protein sequence ID" value="SET25665.1"/>
    <property type="molecule type" value="Genomic_DNA"/>
</dbReference>
<dbReference type="Gene3D" id="2.40.50.1020">
    <property type="entry name" value="LytTr DNA-binding domain"/>
    <property type="match status" value="1"/>
</dbReference>
<dbReference type="OrthoDB" id="9802383at2"/>
<dbReference type="Pfam" id="PF00072">
    <property type="entry name" value="Response_reg"/>
    <property type="match status" value="1"/>
</dbReference>
<dbReference type="RefSeq" id="WP_092477944.1">
    <property type="nucleotide sequence ID" value="NZ_FOHN01000012.1"/>
</dbReference>
<reference evidence="6 7" key="1">
    <citation type="submission" date="2016-10" db="EMBL/GenBank/DDBJ databases">
        <authorList>
            <person name="de Groot N.N."/>
        </authorList>
    </citation>
    <scope>NUCLEOTIDE SEQUENCE [LARGE SCALE GENOMIC DNA]</scope>
    <source>
        <strain evidence="6 7">DSM 1801</strain>
    </source>
</reference>
<dbReference type="SMART" id="SM00448">
    <property type="entry name" value="REC"/>
    <property type="match status" value="1"/>
</dbReference>
<organism evidence="6 7">
    <name type="scientific">[Clostridium] polysaccharolyticum</name>
    <dbReference type="NCBI Taxonomy" id="29364"/>
    <lineage>
        <taxon>Bacteria</taxon>
        <taxon>Bacillati</taxon>
        <taxon>Bacillota</taxon>
        <taxon>Clostridia</taxon>
        <taxon>Lachnospirales</taxon>
        <taxon>Lachnospiraceae</taxon>
    </lineage>
</organism>
<dbReference type="InterPro" id="IPR001789">
    <property type="entry name" value="Sig_transdc_resp-reg_receiver"/>
</dbReference>
<feature type="modified residue" description="4-aspartylphosphate" evidence="3">
    <location>
        <position position="59"/>
    </location>
</feature>
<name>A0A1I0D228_9FIRM</name>
<dbReference type="PANTHER" id="PTHR37299">
    <property type="entry name" value="TRANSCRIPTIONAL REGULATOR-RELATED"/>
    <property type="match status" value="1"/>
</dbReference>
<dbReference type="GO" id="GO:0003677">
    <property type="term" value="F:DNA binding"/>
    <property type="evidence" value="ECO:0007669"/>
    <property type="project" value="InterPro"/>
</dbReference>
<keyword evidence="3" id="KW-0597">Phosphoprotein</keyword>
<dbReference type="InterPro" id="IPR011006">
    <property type="entry name" value="CheY-like_superfamily"/>
</dbReference>
<dbReference type="AlphaFoldDB" id="A0A1I0D228"/>
<dbReference type="SMART" id="SM00850">
    <property type="entry name" value="LytTR"/>
    <property type="match status" value="1"/>
</dbReference>
<dbReference type="PROSITE" id="PS50930">
    <property type="entry name" value="HTH_LYTTR"/>
    <property type="match status" value="1"/>
</dbReference>
<evidence type="ECO:0000313" key="7">
    <source>
        <dbReference type="Proteomes" id="UP000199800"/>
    </source>
</evidence>
<dbReference type="Pfam" id="PF04397">
    <property type="entry name" value="LytTR"/>
    <property type="match status" value="1"/>
</dbReference>
<dbReference type="STRING" id="29364.SAMN04487772_11258"/>